<gene>
    <name evidence="1" type="ORF">SAMN05421742_107191</name>
</gene>
<reference evidence="2" key="1">
    <citation type="submission" date="2016-10" db="EMBL/GenBank/DDBJ databases">
        <authorList>
            <person name="Varghese N."/>
            <person name="Submissions S."/>
        </authorList>
    </citation>
    <scope>NUCLEOTIDE SEQUENCE [LARGE SCALE GENOMIC DNA]</scope>
    <source>
        <strain evidence="2">930I</strain>
    </source>
</reference>
<dbReference type="AlphaFoldDB" id="A0A1G8D5P5"/>
<dbReference type="EMBL" id="FNCV01000007">
    <property type="protein sequence ID" value="SDH53097.1"/>
    <property type="molecule type" value="Genomic_DNA"/>
</dbReference>
<protein>
    <submittedName>
        <fullName evidence="1">Uncharacterized protein</fullName>
    </submittedName>
</protein>
<organism evidence="1 2">
    <name type="scientific">Roseospirillum parvum</name>
    <dbReference type="NCBI Taxonomy" id="83401"/>
    <lineage>
        <taxon>Bacteria</taxon>
        <taxon>Pseudomonadati</taxon>
        <taxon>Pseudomonadota</taxon>
        <taxon>Alphaproteobacteria</taxon>
        <taxon>Rhodospirillales</taxon>
        <taxon>Rhodospirillaceae</taxon>
        <taxon>Roseospirillum</taxon>
    </lineage>
</organism>
<dbReference type="RefSeq" id="WP_176787817.1">
    <property type="nucleotide sequence ID" value="NZ_FNCV01000007.1"/>
</dbReference>
<keyword evidence="2" id="KW-1185">Reference proteome</keyword>
<proteinExistence type="predicted"/>
<dbReference type="STRING" id="83401.SAMN05421742_107191"/>
<dbReference type="Proteomes" id="UP000217076">
    <property type="component" value="Unassembled WGS sequence"/>
</dbReference>
<accession>A0A1G8D5P5</accession>
<sequence length="47" mass="5136">MRTLTKILALMVLVALVAGGVFLATWEMPAPATPTEEVIPHARFTDR</sequence>
<evidence type="ECO:0000313" key="2">
    <source>
        <dbReference type="Proteomes" id="UP000217076"/>
    </source>
</evidence>
<evidence type="ECO:0000313" key="1">
    <source>
        <dbReference type="EMBL" id="SDH53097.1"/>
    </source>
</evidence>
<name>A0A1G8D5P5_9PROT</name>